<dbReference type="Proteomes" id="UP001443914">
    <property type="component" value="Unassembled WGS sequence"/>
</dbReference>
<comment type="caution">
    <text evidence="2">The sequence shown here is derived from an EMBL/GenBank/DDBJ whole genome shotgun (WGS) entry which is preliminary data.</text>
</comment>
<feature type="region of interest" description="Disordered" evidence="1">
    <location>
        <begin position="188"/>
        <end position="225"/>
    </location>
</feature>
<feature type="compositionally biased region" description="Basic and acidic residues" evidence="1">
    <location>
        <begin position="201"/>
        <end position="225"/>
    </location>
</feature>
<accession>A0AAW1MVB5</accession>
<sequence>MSNHALDLRLGSAVQDVSCINQFNWCRFVFQELYVALVERVRLEEGVGGLGHGELSKVEFPISRQNTSITGVHGRRSIVVDLPDYIRTDEEVNVAAVDDVHELFLLNERDADLFYKRYMDRMKLIKVKMQSRSEMFADKVEDVHDDVRNAEVVKDNVEVPLNEKEDNLVASVIGSDVFITAESPSRTEMGDLENEVGASEEPMKADTADLRKEVGASEETSRAETTDLGVDCGSIDPNMFVLSTTMINKKSVFDQMLSLQKQVVDYCFLDDNNLSKYERFVTWGINTFIDREDMESIVPGKMIASPVIEWWTLLLNDVCIRGTPSRLFFELAQMANIMGAFLVDNEVMKGAEIKDFELVKILFSWQTFTHENLDCGVFTMFHMLFYCGSLFECHLANEDLRALYRAEIAAILVLSDLIESRYDVLKILKHFGIEKEKTVASLVEKMKQAEQSGRS</sequence>
<evidence type="ECO:0000256" key="1">
    <source>
        <dbReference type="SAM" id="MobiDB-lite"/>
    </source>
</evidence>
<gene>
    <name evidence="2" type="ORF">RND81_02G182000</name>
</gene>
<keyword evidence="3" id="KW-1185">Reference proteome</keyword>
<evidence type="ECO:0000313" key="3">
    <source>
        <dbReference type="Proteomes" id="UP001443914"/>
    </source>
</evidence>
<name>A0AAW1MVB5_SAPOF</name>
<organism evidence="2 3">
    <name type="scientific">Saponaria officinalis</name>
    <name type="common">Common soapwort</name>
    <name type="synonym">Lychnis saponaria</name>
    <dbReference type="NCBI Taxonomy" id="3572"/>
    <lineage>
        <taxon>Eukaryota</taxon>
        <taxon>Viridiplantae</taxon>
        <taxon>Streptophyta</taxon>
        <taxon>Embryophyta</taxon>
        <taxon>Tracheophyta</taxon>
        <taxon>Spermatophyta</taxon>
        <taxon>Magnoliopsida</taxon>
        <taxon>eudicotyledons</taxon>
        <taxon>Gunneridae</taxon>
        <taxon>Pentapetalae</taxon>
        <taxon>Caryophyllales</taxon>
        <taxon>Caryophyllaceae</taxon>
        <taxon>Caryophylleae</taxon>
        <taxon>Saponaria</taxon>
    </lineage>
</organism>
<dbReference type="AlphaFoldDB" id="A0AAW1MVB5"/>
<evidence type="ECO:0000313" key="2">
    <source>
        <dbReference type="EMBL" id="KAK9750248.1"/>
    </source>
</evidence>
<protein>
    <submittedName>
        <fullName evidence="2">Uncharacterized protein</fullName>
    </submittedName>
</protein>
<proteinExistence type="predicted"/>
<dbReference type="EMBL" id="JBDFQZ010000002">
    <property type="protein sequence ID" value="KAK9750248.1"/>
    <property type="molecule type" value="Genomic_DNA"/>
</dbReference>
<reference evidence="2" key="1">
    <citation type="submission" date="2024-03" db="EMBL/GenBank/DDBJ databases">
        <title>WGS assembly of Saponaria officinalis var. Norfolk2.</title>
        <authorList>
            <person name="Jenkins J."/>
            <person name="Shu S."/>
            <person name="Grimwood J."/>
            <person name="Barry K."/>
            <person name="Goodstein D."/>
            <person name="Schmutz J."/>
            <person name="Leebens-Mack J."/>
            <person name="Osbourn A."/>
        </authorList>
    </citation>
    <scope>NUCLEOTIDE SEQUENCE [LARGE SCALE GENOMIC DNA]</scope>
    <source>
        <strain evidence="2">JIC</strain>
    </source>
</reference>